<protein>
    <submittedName>
        <fullName evidence="1">Nucleoside 2-deoxyribosyltransferase</fullName>
    </submittedName>
</protein>
<dbReference type="SUPFAM" id="SSF52309">
    <property type="entry name" value="N-(deoxy)ribosyltransferase-like"/>
    <property type="match status" value="1"/>
</dbReference>
<dbReference type="Proteomes" id="UP001229251">
    <property type="component" value="Unassembled WGS sequence"/>
</dbReference>
<dbReference type="EMBL" id="JASOOE010000013">
    <property type="protein sequence ID" value="MDK7187689.1"/>
    <property type="molecule type" value="Genomic_DNA"/>
</dbReference>
<dbReference type="PANTHER" id="PTHR15364">
    <property type="entry name" value="2'-DEOXYNUCLEOSIDE 5'-PHOSPHATE N-HYDROLASE 1"/>
    <property type="match status" value="1"/>
</dbReference>
<organism evidence="1 2">
    <name type="scientific">Facklamia hominis</name>
    <dbReference type="NCBI Taxonomy" id="178214"/>
    <lineage>
        <taxon>Bacteria</taxon>
        <taxon>Bacillati</taxon>
        <taxon>Bacillota</taxon>
        <taxon>Bacilli</taxon>
        <taxon>Lactobacillales</taxon>
        <taxon>Aerococcaceae</taxon>
        <taxon>Facklamia</taxon>
    </lineage>
</organism>
<dbReference type="RefSeq" id="WP_006908556.1">
    <property type="nucleotide sequence ID" value="NZ_JASOOE010000013.1"/>
</dbReference>
<reference evidence="1" key="1">
    <citation type="submission" date="2023-05" db="EMBL/GenBank/DDBJ databases">
        <title>Cataloging the Phylogenetic Diversity of Human Bladder Bacteria.</title>
        <authorList>
            <person name="Du J."/>
        </authorList>
    </citation>
    <scope>NUCLEOTIDE SEQUENCE</scope>
    <source>
        <strain evidence="1">UMB1231</strain>
    </source>
</reference>
<gene>
    <name evidence="1" type="ORF">QP433_06820</name>
</gene>
<accession>A0AAJ1Q6L4</accession>
<sequence>MTKLYFASPLFTEMEVAFNQQLADHLRQEIPELDIYLPQEQADINDKTCYADSKMIAQADTKALLESDILLAILDGQVIDPGVASEVGVAYQAGIPMIGLYTDTRQQGANNPEKLAALSQIGESQFPYVNLYTVGLIKLKGQMVSKSQDVVPALIAIIKDLA</sequence>
<comment type="caution">
    <text evidence="1">The sequence shown here is derived from an EMBL/GenBank/DDBJ whole genome shotgun (WGS) entry which is preliminary data.</text>
</comment>
<dbReference type="PANTHER" id="PTHR15364:SF0">
    <property type="entry name" value="2'-DEOXYNUCLEOSIDE 5'-PHOSPHATE N-HYDROLASE 1"/>
    <property type="match status" value="1"/>
</dbReference>
<dbReference type="GO" id="GO:0070694">
    <property type="term" value="F:5-hydroxymethyl-dUMP N-hydrolase activity"/>
    <property type="evidence" value="ECO:0007669"/>
    <property type="project" value="TreeGrafter"/>
</dbReference>
<evidence type="ECO:0000313" key="2">
    <source>
        <dbReference type="Proteomes" id="UP001229251"/>
    </source>
</evidence>
<dbReference type="Pfam" id="PF05014">
    <property type="entry name" value="Nuc_deoxyrib_tr"/>
    <property type="match status" value="1"/>
</dbReference>
<dbReference type="InterPro" id="IPR007710">
    <property type="entry name" value="Nucleoside_deoxyribTrfase"/>
</dbReference>
<name>A0AAJ1Q6L4_9LACT</name>
<dbReference type="GO" id="GO:0009159">
    <property type="term" value="P:deoxyribonucleoside monophosphate catabolic process"/>
    <property type="evidence" value="ECO:0007669"/>
    <property type="project" value="TreeGrafter"/>
</dbReference>
<dbReference type="AlphaFoldDB" id="A0AAJ1Q6L4"/>
<dbReference type="InterPro" id="IPR051239">
    <property type="entry name" value="2'-dNMP_N-hydrolase"/>
</dbReference>
<evidence type="ECO:0000313" key="1">
    <source>
        <dbReference type="EMBL" id="MDK7187689.1"/>
    </source>
</evidence>
<dbReference type="Gene3D" id="3.40.50.450">
    <property type="match status" value="1"/>
</dbReference>
<proteinExistence type="predicted"/>